<dbReference type="InterPro" id="IPR053806">
    <property type="entry name" value="MTHFR_C"/>
</dbReference>
<dbReference type="FunFam" id="3.20.20.220:FF:000002">
    <property type="entry name" value="Methylenetetrahydrofolate reductase"/>
    <property type="match status" value="1"/>
</dbReference>
<evidence type="ECO:0000313" key="10">
    <source>
        <dbReference type="EMBL" id="KAI8580919.1"/>
    </source>
</evidence>
<evidence type="ECO:0000256" key="2">
    <source>
        <dbReference type="ARBA" id="ARBA00004777"/>
    </source>
</evidence>
<comment type="pathway">
    <text evidence="2 8">One-carbon metabolism; tetrahydrofolate interconversion.</text>
</comment>
<evidence type="ECO:0000259" key="9">
    <source>
        <dbReference type="Pfam" id="PF21895"/>
    </source>
</evidence>
<evidence type="ECO:0000256" key="5">
    <source>
        <dbReference type="ARBA" id="ARBA00022827"/>
    </source>
</evidence>
<evidence type="ECO:0000256" key="3">
    <source>
        <dbReference type="ARBA" id="ARBA00006743"/>
    </source>
</evidence>
<dbReference type="AlphaFoldDB" id="A0AAD5HFA2"/>
<dbReference type="GO" id="GO:0004489">
    <property type="term" value="F:methylenetetrahydrofolate reductase [NAD(P)H] activity"/>
    <property type="evidence" value="ECO:0007669"/>
    <property type="project" value="InterPro"/>
</dbReference>
<evidence type="ECO:0000256" key="4">
    <source>
        <dbReference type="ARBA" id="ARBA00022630"/>
    </source>
</evidence>
<name>A0AAD5HFA2_UMBRA</name>
<dbReference type="InterPro" id="IPR003171">
    <property type="entry name" value="Mehydrof_redctse-like"/>
</dbReference>
<sequence>MPFILEQRRFQLGRKNHKKKKKRSGIAPSFFFPHPGEMKVIDKIRKAEEEGRVYWSFEYFPPKTQQGVVNLYDRMERMYRLGPEFIDVTWGAGGVSADLTSEIVSTAQSVYGLETMMHLTCTNMPKEKIDTALKLAKECGCQNILALRGDPPRGKDTWESCEGGFQYAEDLVKYIREQYGDYFGIAVAGHPEGHVDNPSKEDDLQHLKEKVDAGADIIVTQLFFDIEMFLDFVKRCRAIGITCPILPGILPIQNYNGLKRVISFNNNYVPEHIWKDLELIKDDDAAVKDYGIDLAVKFIKRMLEEGIRGFHIYTFNLERSTRLILERLGYTAPSENVKPLPWNPSLHAKRTKENVRPIFWKNRTKSYIQRTESWDEFPNGRWGDSRSPAFGELDGYGVSLKYPTPECLKMWGHPTCLDDIAMLFARYCKGKLEALPWCAQQLDRETDIIRQRLSAINLLGYLTINSQPAVNGVKSSDLTYGWGPKNGYVFQKAYLEFFVAPEQLDDLIAKISTNPEITYFAVNSNGDLRTNTQSDTPNAVTWGVFPGKEILQPTIVESTAFMAWKDEAFELWQEWARIYETNSESSKLLTEIHDNWYLINIVNNDFQDEAGIWRYFDLEIDGEISRRLRRSSADAAN</sequence>
<dbReference type="RefSeq" id="XP_051445923.1">
    <property type="nucleotide sequence ID" value="XM_051588052.1"/>
</dbReference>
<dbReference type="GO" id="GO:0035999">
    <property type="term" value="P:tetrahydrofolate interconversion"/>
    <property type="evidence" value="ECO:0007669"/>
    <property type="project" value="TreeGrafter"/>
</dbReference>
<dbReference type="PANTHER" id="PTHR45754:SF3">
    <property type="entry name" value="METHYLENETETRAHYDROFOLATE REDUCTASE (NADPH)"/>
    <property type="match status" value="1"/>
</dbReference>
<evidence type="ECO:0000256" key="8">
    <source>
        <dbReference type="RuleBase" id="RU004254"/>
    </source>
</evidence>
<dbReference type="InterPro" id="IPR029041">
    <property type="entry name" value="FAD-linked_oxidoreductase-like"/>
</dbReference>
<evidence type="ECO:0000256" key="1">
    <source>
        <dbReference type="ARBA" id="ARBA00001974"/>
    </source>
</evidence>
<comment type="caution">
    <text evidence="10">The sequence shown here is derived from an EMBL/GenBank/DDBJ whole genome shotgun (WGS) entry which is preliminary data.</text>
</comment>
<comment type="cofactor">
    <cofactor evidence="1">
        <name>FAD</name>
        <dbReference type="ChEBI" id="CHEBI:57692"/>
    </cofactor>
</comment>
<evidence type="ECO:0000313" key="11">
    <source>
        <dbReference type="Proteomes" id="UP001206595"/>
    </source>
</evidence>
<dbReference type="NCBIfam" id="TIGR00677">
    <property type="entry name" value="fadh2_euk"/>
    <property type="match status" value="1"/>
</dbReference>
<reference evidence="10" key="1">
    <citation type="submission" date="2021-06" db="EMBL/GenBank/DDBJ databases">
        <authorList>
            <consortium name="DOE Joint Genome Institute"/>
            <person name="Mondo S.J."/>
            <person name="Amses K.R."/>
            <person name="Simmons D.R."/>
            <person name="Longcore J.E."/>
            <person name="Seto K."/>
            <person name="Alves G.H."/>
            <person name="Bonds A.E."/>
            <person name="Quandt C.A."/>
            <person name="Davis W.J."/>
            <person name="Chang Y."/>
            <person name="Letcher P.M."/>
            <person name="Powell M.J."/>
            <person name="Kuo A."/>
            <person name="Labutti K."/>
            <person name="Pangilinan J."/>
            <person name="Andreopoulos W."/>
            <person name="Tritt A."/>
            <person name="Riley R."/>
            <person name="Hundley H."/>
            <person name="Johnson J."/>
            <person name="Lipzen A."/>
            <person name="Barry K."/>
            <person name="Berbee M.L."/>
            <person name="Buchler N.E."/>
            <person name="Grigoriev I.V."/>
            <person name="Spatafora J.W."/>
            <person name="Stajich J.E."/>
            <person name="James T.Y."/>
        </authorList>
    </citation>
    <scope>NUCLEOTIDE SEQUENCE</scope>
    <source>
        <strain evidence="10">AG</strain>
    </source>
</reference>
<dbReference type="GeneID" id="75913397"/>
<keyword evidence="7" id="KW-0560">Oxidoreductase</keyword>
<dbReference type="Gene3D" id="3.20.20.220">
    <property type="match status" value="1"/>
</dbReference>
<accession>A0AAD5HFA2</accession>
<evidence type="ECO:0000256" key="6">
    <source>
        <dbReference type="ARBA" id="ARBA00022857"/>
    </source>
</evidence>
<comment type="similarity">
    <text evidence="3">Belongs to the methylenetetrahydrofolate reductase family.</text>
</comment>
<dbReference type="CDD" id="cd00537">
    <property type="entry name" value="MTHFR"/>
    <property type="match status" value="1"/>
</dbReference>
<dbReference type="Pfam" id="PF21895">
    <property type="entry name" value="MTHFR_C"/>
    <property type="match status" value="1"/>
</dbReference>
<dbReference type="Proteomes" id="UP001206595">
    <property type="component" value="Unassembled WGS sequence"/>
</dbReference>
<dbReference type="InterPro" id="IPR004621">
    <property type="entry name" value="Fadh2_euk"/>
</dbReference>
<dbReference type="EMBL" id="MU620909">
    <property type="protein sequence ID" value="KAI8580919.1"/>
    <property type="molecule type" value="Genomic_DNA"/>
</dbReference>
<reference evidence="10" key="2">
    <citation type="journal article" date="2022" name="Proc. Natl. Acad. Sci. U.S.A.">
        <title>Diploid-dominant life cycles characterize the early evolution of Fungi.</title>
        <authorList>
            <person name="Amses K.R."/>
            <person name="Simmons D.R."/>
            <person name="Longcore J.E."/>
            <person name="Mondo S.J."/>
            <person name="Seto K."/>
            <person name="Jeronimo G.H."/>
            <person name="Bonds A.E."/>
            <person name="Quandt C.A."/>
            <person name="Davis W.J."/>
            <person name="Chang Y."/>
            <person name="Federici B.A."/>
            <person name="Kuo A."/>
            <person name="LaButti K."/>
            <person name="Pangilinan J."/>
            <person name="Andreopoulos W."/>
            <person name="Tritt A."/>
            <person name="Riley R."/>
            <person name="Hundley H."/>
            <person name="Johnson J."/>
            <person name="Lipzen A."/>
            <person name="Barry K."/>
            <person name="Lang B.F."/>
            <person name="Cuomo C.A."/>
            <person name="Buchler N.E."/>
            <person name="Grigoriev I.V."/>
            <person name="Spatafora J.W."/>
            <person name="Stajich J.E."/>
            <person name="James T.Y."/>
        </authorList>
    </citation>
    <scope>NUCLEOTIDE SEQUENCE</scope>
    <source>
        <strain evidence="10">AG</strain>
    </source>
</reference>
<dbReference type="GO" id="GO:0071949">
    <property type="term" value="F:FAD binding"/>
    <property type="evidence" value="ECO:0007669"/>
    <property type="project" value="TreeGrafter"/>
</dbReference>
<keyword evidence="4" id="KW-0285">Flavoprotein</keyword>
<proteinExistence type="inferred from homology"/>
<feature type="domain" description="MTHFR SAM-binding regulatory" evidence="9">
    <location>
        <begin position="338"/>
        <end position="616"/>
    </location>
</feature>
<dbReference type="GO" id="GO:0009086">
    <property type="term" value="P:methionine biosynthetic process"/>
    <property type="evidence" value="ECO:0007669"/>
    <property type="project" value="TreeGrafter"/>
</dbReference>
<keyword evidence="6" id="KW-0521">NADP</keyword>
<dbReference type="PANTHER" id="PTHR45754">
    <property type="entry name" value="METHYLENETETRAHYDROFOLATE REDUCTASE"/>
    <property type="match status" value="1"/>
</dbReference>
<dbReference type="Pfam" id="PF02219">
    <property type="entry name" value="MTHFR"/>
    <property type="match status" value="1"/>
</dbReference>
<dbReference type="SUPFAM" id="SSF51730">
    <property type="entry name" value="FAD-linked oxidoreductase"/>
    <property type="match status" value="1"/>
</dbReference>
<keyword evidence="5" id="KW-0274">FAD</keyword>
<dbReference type="GO" id="GO:0005829">
    <property type="term" value="C:cytosol"/>
    <property type="evidence" value="ECO:0007669"/>
    <property type="project" value="TreeGrafter"/>
</dbReference>
<protein>
    <recommendedName>
        <fullName evidence="9">MTHFR SAM-binding regulatory domain-containing protein</fullName>
    </recommendedName>
</protein>
<evidence type="ECO:0000256" key="7">
    <source>
        <dbReference type="ARBA" id="ARBA00023002"/>
    </source>
</evidence>
<gene>
    <name evidence="10" type="ORF">K450DRAFT_235227</name>
</gene>
<organism evidence="10 11">
    <name type="scientific">Umbelopsis ramanniana AG</name>
    <dbReference type="NCBI Taxonomy" id="1314678"/>
    <lineage>
        <taxon>Eukaryota</taxon>
        <taxon>Fungi</taxon>
        <taxon>Fungi incertae sedis</taxon>
        <taxon>Mucoromycota</taxon>
        <taxon>Mucoromycotina</taxon>
        <taxon>Umbelopsidomycetes</taxon>
        <taxon>Umbelopsidales</taxon>
        <taxon>Umbelopsidaceae</taxon>
        <taxon>Umbelopsis</taxon>
    </lineage>
</organism>
<keyword evidence="11" id="KW-1185">Reference proteome</keyword>